<keyword evidence="2" id="KW-1185">Reference proteome</keyword>
<dbReference type="AlphaFoldDB" id="A0A5N6V1L2"/>
<dbReference type="Proteomes" id="UP000326950">
    <property type="component" value="Unassembled WGS sequence"/>
</dbReference>
<name>A0A5N6V1L2_ASPTM</name>
<evidence type="ECO:0000313" key="1">
    <source>
        <dbReference type="EMBL" id="KAE8164510.1"/>
    </source>
</evidence>
<dbReference type="InterPro" id="IPR051035">
    <property type="entry name" value="Mito_inheritance_9"/>
</dbReference>
<dbReference type="PANTHER" id="PTHR36091:SF1">
    <property type="entry name" value="ALTERED INHERITANCE OF MITOCHONDRIA PROTEIN 9, MITOCHONDRIAL"/>
    <property type="match status" value="1"/>
</dbReference>
<evidence type="ECO:0008006" key="3">
    <source>
        <dbReference type="Google" id="ProtNLM"/>
    </source>
</evidence>
<organism evidence="1 2">
    <name type="scientific">Aspergillus tamarii</name>
    <dbReference type="NCBI Taxonomy" id="41984"/>
    <lineage>
        <taxon>Eukaryota</taxon>
        <taxon>Fungi</taxon>
        <taxon>Dikarya</taxon>
        <taxon>Ascomycota</taxon>
        <taxon>Pezizomycotina</taxon>
        <taxon>Eurotiomycetes</taxon>
        <taxon>Eurotiomycetidae</taxon>
        <taxon>Eurotiales</taxon>
        <taxon>Aspergillaceae</taxon>
        <taxon>Aspergillus</taxon>
        <taxon>Aspergillus subgen. Circumdati</taxon>
    </lineage>
</organism>
<sequence>MQQPHADFFRYTSGRWLWDEEQQLRDRLSPFNVPEFQKVAASSVGANKCITIEKSAEGTFKKTFKLTWIISQQYTTASEVATMKYEPPGVKLEDIWNNLDLEEKGAIMKDLVALEKRMLSVSLNRANIPGAVAAEVTGDIPAEMRITVMRRFEIGPVTERDFWNKERAAMSIDRGPWSQPKEFVIPLTWRELEWIRRYAIPRPEDDRLVSSASQNSPSCHIKLLQKYLKVAPFLLPGNIYVDKGKASSVVDWEGIWAAPLILRARHPRLPDEKFKIRQQLSSSIILYLYEKQISKESPLLNKVLCFSHGRTRCEPTQFVGDTWDDDIIPLRETLIRVEKYWNELATDAPCPIHFAESELRTHAEESDGWKIELCISSMVGKEREDFKEQTRWVEKKWLDNSVPRIVARH</sequence>
<proteinExistence type="predicted"/>
<evidence type="ECO:0000313" key="2">
    <source>
        <dbReference type="Proteomes" id="UP000326950"/>
    </source>
</evidence>
<gene>
    <name evidence="1" type="ORF">BDV40DRAFT_286841</name>
</gene>
<reference evidence="1 2" key="1">
    <citation type="submission" date="2019-04" db="EMBL/GenBank/DDBJ databases">
        <title>Friends and foes A comparative genomics study of 23 Aspergillus species from section Flavi.</title>
        <authorList>
            <consortium name="DOE Joint Genome Institute"/>
            <person name="Kjaerbolling I."/>
            <person name="Vesth T."/>
            <person name="Frisvad J.C."/>
            <person name="Nybo J.L."/>
            <person name="Theobald S."/>
            <person name="Kildgaard S."/>
            <person name="Isbrandt T."/>
            <person name="Kuo A."/>
            <person name="Sato A."/>
            <person name="Lyhne E.K."/>
            <person name="Kogle M.E."/>
            <person name="Wiebenga A."/>
            <person name="Kun R.S."/>
            <person name="Lubbers R.J."/>
            <person name="Makela M.R."/>
            <person name="Barry K."/>
            <person name="Chovatia M."/>
            <person name="Clum A."/>
            <person name="Daum C."/>
            <person name="Haridas S."/>
            <person name="He G."/>
            <person name="LaButti K."/>
            <person name="Lipzen A."/>
            <person name="Mondo S."/>
            <person name="Riley R."/>
            <person name="Salamov A."/>
            <person name="Simmons B.A."/>
            <person name="Magnuson J.K."/>
            <person name="Henrissat B."/>
            <person name="Mortensen U.H."/>
            <person name="Larsen T.O."/>
            <person name="Devries R.P."/>
            <person name="Grigoriev I.V."/>
            <person name="Machida M."/>
            <person name="Baker S.E."/>
            <person name="Andersen M.R."/>
        </authorList>
    </citation>
    <scope>NUCLEOTIDE SEQUENCE [LARGE SCALE GENOMIC DNA]</scope>
    <source>
        <strain evidence="1 2">CBS 117626</strain>
    </source>
</reference>
<dbReference type="OrthoDB" id="2968323at2759"/>
<dbReference type="EMBL" id="ML738607">
    <property type="protein sequence ID" value="KAE8164510.1"/>
    <property type="molecule type" value="Genomic_DNA"/>
</dbReference>
<dbReference type="GO" id="GO:0005739">
    <property type="term" value="C:mitochondrion"/>
    <property type="evidence" value="ECO:0007669"/>
    <property type="project" value="TreeGrafter"/>
</dbReference>
<protein>
    <recommendedName>
        <fullName evidence="3">Aminoglycoside phosphotransferase domain-containing protein</fullName>
    </recommendedName>
</protein>
<accession>A0A5N6V1L2</accession>
<dbReference type="PANTHER" id="PTHR36091">
    <property type="entry name" value="ALTERED INHERITANCE OF MITOCHONDRIA PROTEIN 9, MITOCHONDRIAL"/>
    <property type="match status" value="1"/>
</dbReference>